<organism evidence="2 3">
    <name type="scientific">Asticcacaulis endophyticus</name>
    <dbReference type="NCBI Taxonomy" id="1395890"/>
    <lineage>
        <taxon>Bacteria</taxon>
        <taxon>Pseudomonadati</taxon>
        <taxon>Pseudomonadota</taxon>
        <taxon>Alphaproteobacteria</taxon>
        <taxon>Caulobacterales</taxon>
        <taxon>Caulobacteraceae</taxon>
        <taxon>Asticcacaulis</taxon>
    </lineage>
</organism>
<dbReference type="AlphaFoldDB" id="A0A918PU26"/>
<name>A0A918PU26_9CAUL</name>
<dbReference type="Proteomes" id="UP000662572">
    <property type="component" value="Unassembled WGS sequence"/>
</dbReference>
<sequence length="86" mass="9301">MKELGQALWHSLTVVSVTLFWLLSLIYVFVAFTSFGFNAGLSFQLLGLVIALHVARALLTPRFASVKVGYVIGAAVLFGLMLLSQG</sequence>
<evidence type="ECO:0000256" key="1">
    <source>
        <dbReference type="SAM" id="Phobius"/>
    </source>
</evidence>
<reference evidence="2" key="2">
    <citation type="submission" date="2020-09" db="EMBL/GenBank/DDBJ databases">
        <authorList>
            <person name="Sun Q."/>
            <person name="Kim S."/>
        </authorList>
    </citation>
    <scope>NUCLEOTIDE SEQUENCE</scope>
    <source>
        <strain evidence="2">KCTC 32296</strain>
    </source>
</reference>
<dbReference type="EMBL" id="BMZB01000001">
    <property type="protein sequence ID" value="GGZ20562.1"/>
    <property type="molecule type" value="Genomic_DNA"/>
</dbReference>
<keyword evidence="1" id="KW-0472">Membrane</keyword>
<protein>
    <submittedName>
        <fullName evidence="2">Uncharacterized protein</fullName>
    </submittedName>
</protein>
<keyword evidence="1" id="KW-1133">Transmembrane helix</keyword>
<keyword evidence="3" id="KW-1185">Reference proteome</keyword>
<feature type="transmembrane region" description="Helical" evidence="1">
    <location>
        <begin position="12"/>
        <end position="35"/>
    </location>
</feature>
<feature type="transmembrane region" description="Helical" evidence="1">
    <location>
        <begin position="41"/>
        <end position="59"/>
    </location>
</feature>
<comment type="caution">
    <text evidence="2">The sequence shown here is derived from an EMBL/GenBank/DDBJ whole genome shotgun (WGS) entry which is preliminary data.</text>
</comment>
<evidence type="ECO:0000313" key="2">
    <source>
        <dbReference type="EMBL" id="GGZ20562.1"/>
    </source>
</evidence>
<gene>
    <name evidence="2" type="ORF">GCM10011273_01440</name>
</gene>
<accession>A0A918PU26</accession>
<reference evidence="2" key="1">
    <citation type="journal article" date="2014" name="Int. J. Syst. Evol. Microbiol.">
        <title>Complete genome sequence of Corynebacterium casei LMG S-19264T (=DSM 44701T), isolated from a smear-ripened cheese.</title>
        <authorList>
            <consortium name="US DOE Joint Genome Institute (JGI-PGF)"/>
            <person name="Walter F."/>
            <person name="Albersmeier A."/>
            <person name="Kalinowski J."/>
            <person name="Ruckert C."/>
        </authorList>
    </citation>
    <scope>NUCLEOTIDE SEQUENCE</scope>
    <source>
        <strain evidence="2">KCTC 32296</strain>
    </source>
</reference>
<dbReference type="RefSeq" id="WP_189484464.1">
    <property type="nucleotide sequence ID" value="NZ_BMZB01000001.1"/>
</dbReference>
<feature type="transmembrane region" description="Helical" evidence="1">
    <location>
        <begin position="66"/>
        <end position="84"/>
    </location>
</feature>
<keyword evidence="1" id="KW-0812">Transmembrane</keyword>
<evidence type="ECO:0000313" key="3">
    <source>
        <dbReference type="Proteomes" id="UP000662572"/>
    </source>
</evidence>
<proteinExistence type="predicted"/>